<evidence type="ECO:0000256" key="1">
    <source>
        <dbReference type="ARBA" id="ARBA00022527"/>
    </source>
</evidence>
<sequence length="178" mass="19821">MTISLPSKRVQQVDQRPGSPAIRHFKRDIAVTLEGTPTDFTLTATASELAVRDTLLAVRSRLSERGVCEDTCGSVELVMAEALNNIVEHAYATDQERDFLLKVSIKPDRLCFHLRDGGAPLPGLCLPQGKLPDHTGPRDDLPEGGFGWFLIRDLTERVAYERRDGMNHLTLEFLRNAP</sequence>
<protein>
    <submittedName>
        <fullName evidence="3">Serine/threonine-protein kinase BtrW</fullName>
        <ecNumber evidence="3">2.7.11.1</ecNumber>
    </submittedName>
</protein>
<keyword evidence="4" id="KW-1185">Reference proteome</keyword>
<dbReference type="Pfam" id="PF13581">
    <property type="entry name" value="HATPase_c_2"/>
    <property type="match status" value="1"/>
</dbReference>
<dbReference type="Gene3D" id="3.30.565.10">
    <property type="entry name" value="Histidine kinase-like ATPase, C-terminal domain"/>
    <property type="match status" value="1"/>
</dbReference>
<dbReference type="Proteomes" id="UP000194012">
    <property type="component" value="Unassembled WGS sequence"/>
</dbReference>
<keyword evidence="3" id="KW-0808">Transferase</keyword>
<dbReference type="InterPro" id="IPR050267">
    <property type="entry name" value="Anti-sigma-factor_SerPK"/>
</dbReference>
<evidence type="ECO:0000259" key="2">
    <source>
        <dbReference type="Pfam" id="PF13581"/>
    </source>
</evidence>
<evidence type="ECO:0000313" key="4">
    <source>
        <dbReference type="Proteomes" id="UP000194012"/>
    </source>
</evidence>
<dbReference type="EC" id="2.7.11.1" evidence="3"/>
<dbReference type="CDD" id="cd16936">
    <property type="entry name" value="HATPase_RsbW-like"/>
    <property type="match status" value="1"/>
</dbReference>
<dbReference type="SUPFAM" id="SSF55874">
    <property type="entry name" value="ATPase domain of HSP90 chaperone/DNA topoisomerase II/histidine kinase"/>
    <property type="match status" value="1"/>
</dbReference>
<keyword evidence="3" id="KW-0418">Kinase</keyword>
<dbReference type="PANTHER" id="PTHR35526:SF3">
    <property type="entry name" value="ANTI-SIGMA-F FACTOR RSBW"/>
    <property type="match status" value="1"/>
</dbReference>
<dbReference type="AlphaFoldDB" id="A0A1X6ZIM3"/>
<dbReference type="OrthoDB" id="9792240at2"/>
<reference evidence="4" key="1">
    <citation type="submission" date="2017-03" db="EMBL/GenBank/DDBJ databases">
        <authorList>
            <person name="Rodrigo-Torres L."/>
            <person name="Arahal R.D."/>
            <person name="Lucena T."/>
        </authorList>
    </citation>
    <scope>NUCLEOTIDE SEQUENCE [LARGE SCALE GENOMIC DNA]</scope>
    <source>
        <strain evidence="4">CECT 8370</strain>
    </source>
</reference>
<keyword evidence="1" id="KW-0723">Serine/threonine-protein kinase</keyword>
<dbReference type="InterPro" id="IPR003594">
    <property type="entry name" value="HATPase_dom"/>
</dbReference>
<gene>
    <name evidence="3" type="primary">btrW</name>
    <name evidence="3" type="ORF">ROG8370_02320</name>
</gene>
<dbReference type="EMBL" id="FWFJ01000021">
    <property type="protein sequence ID" value="SLN52013.1"/>
    <property type="molecule type" value="Genomic_DNA"/>
</dbReference>
<organism evidence="3 4">
    <name type="scientific">Roseovarius gaetbuli</name>
    <dbReference type="NCBI Taxonomy" id="1356575"/>
    <lineage>
        <taxon>Bacteria</taxon>
        <taxon>Pseudomonadati</taxon>
        <taxon>Pseudomonadota</taxon>
        <taxon>Alphaproteobacteria</taxon>
        <taxon>Rhodobacterales</taxon>
        <taxon>Roseobacteraceae</taxon>
        <taxon>Roseovarius</taxon>
    </lineage>
</organism>
<accession>A0A1X6ZIM3</accession>
<dbReference type="InterPro" id="IPR036890">
    <property type="entry name" value="HATPase_C_sf"/>
</dbReference>
<proteinExistence type="predicted"/>
<dbReference type="GO" id="GO:0004674">
    <property type="term" value="F:protein serine/threonine kinase activity"/>
    <property type="evidence" value="ECO:0007669"/>
    <property type="project" value="UniProtKB-KW"/>
</dbReference>
<dbReference type="PANTHER" id="PTHR35526">
    <property type="entry name" value="ANTI-SIGMA-F FACTOR RSBW-RELATED"/>
    <property type="match status" value="1"/>
</dbReference>
<name>A0A1X6ZIM3_9RHOB</name>
<evidence type="ECO:0000313" key="3">
    <source>
        <dbReference type="EMBL" id="SLN52013.1"/>
    </source>
</evidence>
<feature type="domain" description="Histidine kinase/HSP90-like ATPase" evidence="2">
    <location>
        <begin position="50"/>
        <end position="171"/>
    </location>
</feature>